<dbReference type="GO" id="GO:0007186">
    <property type="term" value="P:G protein-coupled receptor signaling pathway"/>
    <property type="evidence" value="ECO:0007669"/>
    <property type="project" value="TreeGrafter"/>
</dbReference>
<dbReference type="Pfam" id="PF00007">
    <property type="entry name" value="Cys_knot"/>
    <property type="match status" value="1"/>
</dbReference>
<keyword evidence="3" id="KW-0964">Secreted</keyword>
<evidence type="ECO:0000313" key="10">
    <source>
        <dbReference type="Proteomes" id="UP000694382"/>
    </source>
</evidence>
<proteinExistence type="inferred from homology"/>
<reference evidence="9" key="2">
    <citation type="submission" date="2025-09" db="UniProtKB">
        <authorList>
            <consortium name="Ensembl"/>
        </authorList>
    </citation>
    <scope>IDENTIFICATION</scope>
</reference>
<dbReference type="SUPFAM" id="SSF57501">
    <property type="entry name" value="Cystine-knot cytokines"/>
    <property type="match status" value="1"/>
</dbReference>
<dbReference type="PROSITE" id="PS00261">
    <property type="entry name" value="GLYCO_HORMONE_BETA_1"/>
    <property type="match status" value="1"/>
</dbReference>
<comment type="subcellular location">
    <subcellularLocation>
        <location evidence="1 8">Secreted</location>
    </subcellularLocation>
</comment>
<keyword evidence="4 8" id="KW-0372">Hormone</keyword>
<dbReference type="SMART" id="SM00068">
    <property type="entry name" value="GHB"/>
    <property type="match status" value="1"/>
</dbReference>
<evidence type="ECO:0000256" key="8">
    <source>
        <dbReference type="RuleBase" id="RU004069"/>
    </source>
</evidence>
<dbReference type="GO" id="GO:0005615">
    <property type="term" value="C:extracellular space"/>
    <property type="evidence" value="ECO:0007669"/>
    <property type="project" value="TreeGrafter"/>
</dbReference>
<evidence type="ECO:0000256" key="3">
    <source>
        <dbReference type="ARBA" id="ARBA00022525"/>
    </source>
</evidence>
<evidence type="ECO:0000256" key="2">
    <source>
        <dbReference type="ARBA" id="ARBA00006552"/>
    </source>
</evidence>
<dbReference type="InterPro" id="IPR001545">
    <property type="entry name" value="Gonadotropin_bsu"/>
</dbReference>
<protein>
    <submittedName>
        <fullName evidence="9">Uncharacterized protein</fullName>
    </submittedName>
</protein>
<dbReference type="GO" id="GO:0005737">
    <property type="term" value="C:cytoplasm"/>
    <property type="evidence" value="ECO:0007669"/>
    <property type="project" value="TreeGrafter"/>
</dbReference>
<dbReference type="GO" id="GO:0005179">
    <property type="term" value="F:hormone activity"/>
    <property type="evidence" value="ECO:0007669"/>
    <property type="project" value="UniProtKB-KW"/>
</dbReference>
<dbReference type="InterPro" id="IPR029034">
    <property type="entry name" value="Cystine-knot_cytokine"/>
</dbReference>
<keyword evidence="6" id="KW-0325">Glycoprotein</keyword>
<evidence type="ECO:0000256" key="5">
    <source>
        <dbReference type="ARBA" id="ARBA00023157"/>
    </source>
</evidence>
<dbReference type="Ensembl" id="ENSCPVT00000026297.1">
    <property type="protein sequence ID" value="ENSCPVP00000023654.1"/>
    <property type="gene ID" value="ENSCPVG00000017626.1"/>
</dbReference>
<dbReference type="PANTHER" id="PTHR11515">
    <property type="entry name" value="GLYCOPROTEIN HORMONE BETA CHAIN"/>
    <property type="match status" value="1"/>
</dbReference>
<dbReference type="InterPro" id="IPR018245">
    <property type="entry name" value="Gonadotropin_bsu_CS"/>
</dbReference>
<dbReference type="AlphaFoldDB" id="A0A8U8BIN1"/>
<dbReference type="CDD" id="cd00069">
    <property type="entry name" value="GHB_like"/>
    <property type="match status" value="1"/>
</dbReference>
<evidence type="ECO:0000256" key="1">
    <source>
        <dbReference type="ARBA" id="ARBA00004613"/>
    </source>
</evidence>
<comment type="similarity">
    <text evidence="2 8">Belongs to the glycoprotein hormones subunit beta family.</text>
</comment>
<evidence type="ECO:0000256" key="7">
    <source>
        <dbReference type="ARBA" id="ARBA00038688"/>
    </source>
</evidence>
<name>A0A8U8BIN1_GEOPR</name>
<dbReference type="PROSITE" id="PS00689">
    <property type="entry name" value="GLYCO_HORMONE_BETA_2"/>
    <property type="match status" value="1"/>
</dbReference>
<accession>A0A8U8BIN1</accession>
<evidence type="ECO:0000313" key="9">
    <source>
        <dbReference type="Ensembl" id="ENSCPVP00000023654.1"/>
    </source>
</evidence>
<evidence type="ECO:0000256" key="4">
    <source>
        <dbReference type="ARBA" id="ARBA00022702"/>
    </source>
</evidence>
<dbReference type="Proteomes" id="UP000694382">
    <property type="component" value="Unassembled WGS sequence"/>
</dbReference>
<reference evidence="9" key="1">
    <citation type="submission" date="2025-08" db="UniProtKB">
        <authorList>
            <consortium name="Ensembl"/>
        </authorList>
    </citation>
    <scope>IDENTIFICATION</scope>
</reference>
<organism evidence="9 10">
    <name type="scientific">Geospiza parvula</name>
    <name type="common">Small tree-finch</name>
    <name type="synonym">Camarhynchus parvulus</name>
    <dbReference type="NCBI Taxonomy" id="87175"/>
    <lineage>
        <taxon>Eukaryota</taxon>
        <taxon>Metazoa</taxon>
        <taxon>Chordata</taxon>
        <taxon>Craniata</taxon>
        <taxon>Vertebrata</taxon>
        <taxon>Euteleostomi</taxon>
        <taxon>Archelosauria</taxon>
        <taxon>Archosauria</taxon>
        <taxon>Dinosauria</taxon>
        <taxon>Saurischia</taxon>
        <taxon>Theropoda</taxon>
        <taxon>Coelurosauria</taxon>
        <taxon>Aves</taxon>
        <taxon>Neognathae</taxon>
        <taxon>Neoaves</taxon>
        <taxon>Telluraves</taxon>
        <taxon>Australaves</taxon>
        <taxon>Passeriformes</taxon>
        <taxon>Thraupidae</taxon>
        <taxon>Camarhynchus</taxon>
    </lineage>
</organism>
<comment type="subunit">
    <text evidence="7">Heterodimer of a common alpha chain and a unique beta chain which confers biological specificity to thyrotropin, lutropin, follitropin and gonadotropin.</text>
</comment>
<dbReference type="InterPro" id="IPR006208">
    <property type="entry name" value="Glyco_hormone_CN"/>
</dbReference>
<keyword evidence="10" id="KW-1185">Reference proteome</keyword>
<dbReference type="PANTHER" id="PTHR11515:SF11">
    <property type="entry name" value="LUTROPIN SUBUNIT BETA"/>
    <property type="match status" value="1"/>
</dbReference>
<dbReference type="FunFam" id="2.10.90.10:FF:000007">
    <property type="entry name" value="Luteinizing hormone beta subunit"/>
    <property type="match status" value="1"/>
</dbReference>
<sequence>MGGRAGTPKLWGGTPNYGGLGTPNYGQGTPNIVGPLPGGGLSVLGGVPLVPGGGPGPPCRPVNVTVALEKDECPQCRAVTATACGGFCRTREPVYRSPLGPPPQAACTYSGVRYERWILGGCPPGTDPSVTVPVALGCRCGRCPMANADCAVLGLGPSFCGAPGGFGGS</sequence>
<dbReference type="Gene3D" id="2.10.90.10">
    <property type="entry name" value="Cystine-knot cytokines"/>
    <property type="match status" value="1"/>
</dbReference>
<evidence type="ECO:0000256" key="6">
    <source>
        <dbReference type="ARBA" id="ARBA00023180"/>
    </source>
</evidence>
<keyword evidence="5" id="KW-1015">Disulfide bond</keyword>